<dbReference type="SUPFAM" id="SSF55874">
    <property type="entry name" value="ATPase domain of HSP90 chaperone/DNA topoisomerase II/histidine kinase"/>
    <property type="match status" value="1"/>
</dbReference>
<dbReference type="SMART" id="SM00028">
    <property type="entry name" value="TPR"/>
    <property type="match status" value="3"/>
</dbReference>
<evidence type="ECO:0000256" key="4">
    <source>
        <dbReference type="ARBA" id="ARBA00022679"/>
    </source>
</evidence>
<dbReference type="Gene3D" id="1.25.40.10">
    <property type="entry name" value="Tetratricopeptide repeat domain"/>
    <property type="match status" value="1"/>
</dbReference>
<evidence type="ECO:0000256" key="5">
    <source>
        <dbReference type="ARBA" id="ARBA00022741"/>
    </source>
</evidence>
<dbReference type="EMBL" id="LVYD01000041">
    <property type="protein sequence ID" value="OQP64737.1"/>
    <property type="molecule type" value="Genomic_DNA"/>
</dbReference>
<dbReference type="Proteomes" id="UP000192796">
    <property type="component" value="Unassembled WGS sequence"/>
</dbReference>
<evidence type="ECO:0000259" key="10">
    <source>
        <dbReference type="Pfam" id="PF02518"/>
    </source>
</evidence>
<accession>A0A1V9G2D9</accession>
<sequence length="620" mass="70825">MQPNPLNLICIRTYLKVVCLLLLCSLSTAHAQDRQQKQDSLRKQLHAHAEDSNKVKLLNSLAASFYQTSADSIIYYAQLAIDLSRQLSFRSGEAEAEAHQAAYYRLKGEYTNAINKLQHGIKVYEELHAIGPAAGNYLEMSQVYKDMGGDNKTLEYINKGIGFSKHAYDLFNSIHDTAGMVESLNQCGIQYRDIAKTNGRKQYYDTAFSVYMKAVDMVERSGKGKKLISKLYNNISQVYNEYLKDYNKALDYLFKAEELNKQSHNLSSLSYNYGNISLAYQKLNQPARALAYSRKMLETSRLLNRPERLRNAYNSMYNAFAATGRFDSALYFYKLADQLDDSLNNVAKTNEVIDLQTKYETGKKESEIRRLHTESLAKNKQIVLLVSALVVFALLAACMMWLYHRIKKQRQEIAAQSNKLEIMMKELHHRVKNNLQIVSSLLSLQTYKVQDEEAVLVLKESQQRVQAMSFIHQRLYKTESLTAVNMKEYLTDLAESLVSSYGFSRDDFDLHITVEKEMLDIDKALPIGLIINELVTNALKYAYDDSKRPFLSIMLTEEETKMVCAIKDNGIGINEQQWKQKKNSFGKQLITALCKQLRAQQAMAIDGGTQFFITIPKQAA</sequence>
<dbReference type="AlphaFoldDB" id="A0A1V9G2D9"/>
<feature type="domain" description="Signal transduction histidine kinase subgroup 2 dimerisation and phosphoacceptor" evidence="11">
    <location>
        <begin position="426"/>
        <end position="501"/>
    </location>
</feature>
<comment type="catalytic activity">
    <reaction evidence="1">
        <text>ATP + protein L-histidine = ADP + protein N-phospho-L-histidine.</text>
        <dbReference type="EC" id="2.7.13.3"/>
    </reaction>
</comment>
<evidence type="ECO:0000256" key="9">
    <source>
        <dbReference type="SAM" id="SignalP"/>
    </source>
</evidence>
<evidence type="ECO:0000313" key="13">
    <source>
        <dbReference type="Proteomes" id="UP000192796"/>
    </source>
</evidence>
<dbReference type="InterPro" id="IPR019734">
    <property type="entry name" value="TPR_rpt"/>
</dbReference>
<feature type="signal peptide" evidence="9">
    <location>
        <begin position="1"/>
        <end position="31"/>
    </location>
</feature>
<dbReference type="GO" id="GO:0005524">
    <property type="term" value="F:ATP binding"/>
    <property type="evidence" value="ECO:0007669"/>
    <property type="project" value="UniProtKB-KW"/>
</dbReference>
<keyword evidence="8" id="KW-0472">Membrane</keyword>
<gene>
    <name evidence="12" type="ORF">A3860_18425</name>
</gene>
<dbReference type="InterPro" id="IPR036890">
    <property type="entry name" value="HATPase_C_sf"/>
</dbReference>
<keyword evidence="9" id="KW-0732">Signal</keyword>
<dbReference type="PANTHER" id="PTHR41523:SF8">
    <property type="entry name" value="ETHYLENE RESPONSE SENSOR PROTEIN"/>
    <property type="match status" value="1"/>
</dbReference>
<keyword evidence="4" id="KW-0808">Transferase</keyword>
<dbReference type="GO" id="GO:0004673">
    <property type="term" value="F:protein histidine kinase activity"/>
    <property type="evidence" value="ECO:0007669"/>
    <property type="project" value="UniProtKB-EC"/>
</dbReference>
<feature type="domain" description="Histidine kinase/HSP90-like ATPase" evidence="10">
    <location>
        <begin position="526"/>
        <end position="618"/>
    </location>
</feature>
<evidence type="ECO:0000256" key="8">
    <source>
        <dbReference type="SAM" id="Phobius"/>
    </source>
</evidence>
<evidence type="ECO:0000259" key="11">
    <source>
        <dbReference type="Pfam" id="PF07568"/>
    </source>
</evidence>
<name>A0A1V9G2D9_9BACT</name>
<feature type="chain" id="PRO_5013184320" description="histidine kinase" evidence="9">
    <location>
        <begin position="32"/>
        <end position="620"/>
    </location>
</feature>
<evidence type="ECO:0000256" key="2">
    <source>
        <dbReference type="ARBA" id="ARBA00012438"/>
    </source>
</evidence>
<keyword evidence="3" id="KW-0597">Phosphoprotein</keyword>
<keyword evidence="7" id="KW-0067">ATP-binding</keyword>
<proteinExistence type="predicted"/>
<reference evidence="12 13" key="1">
    <citation type="submission" date="2016-03" db="EMBL/GenBank/DDBJ databases">
        <title>Niastella vici sp. nov., isolated from farmland soil.</title>
        <authorList>
            <person name="Chen L."/>
            <person name="Wang D."/>
            <person name="Yang S."/>
            <person name="Wang G."/>
        </authorList>
    </citation>
    <scope>NUCLEOTIDE SEQUENCE [LARGE SCALE GENOMIC DNA]</scope>
    <source>
        <strain evidence="12 13">DJ57</strain>
    </source>
</reference>
<comment type="caution">
    <text evidence="12">The sequence shown here is derived from an EMBL/GenBank/DDBJ whole genome shotgun (WGS) entry which is preliminary data.</text>
</comment>
<keyword evidence="8" id="KW-1133">Transmembrane helix</keyword>
<keyword evidence="5" id="KW-0547">Nucleotide-binding</keyword>
<dbReference type="SUPFAM" id="SSF48452">
    <property type="entry name" value="TPR-like"/>
    <property type="match status" value="1"/>
</dbReference>
<dbReference type="STRING" id="1703345.A3860_18425"/>
<evidence type="ECO:0000256" key="1">
    <source>
        <dbReference type="ARBA" id="ARBA00000085"/>
    </source>
</evidence>
<dbReference type="PANTHER" id="PTHR41523">
    <property type="entry name" value="TWO-COMPONENT SYSTEM SENSOR PROTEIN"/>
    <property type="match status" value="1"/>
</dbReference>
<organism evidence="12 13">
    <name type="scientific">Niastella vici</name>
    <dbReference type="NCBI Taxonomy" id="1703345"/>
    <lineage>
        <taxon>Bacteria</taxon>
        <taxon>Pseudomonadati</taxon>
        <taxon>Bacteroidota</taxon>
        <taxon>Chitinophagia</taxon>
        <taxon>Chitinophagales</taxon>
        <taxon>Chitinophagaceae</taxon>
        <taxon>Niastella</taxon>
    </lineage>
</organism>
<keyword evidence="13" id="KW-1185">Reference proteome</keyword>
<evidence type="ECO:0000256" key="6">
    <source>
        <dbReference type="ARBA" id="ARBA00022777"/>
    </source>
</evidence>
<evidence type="ECO:0000256" key="7">
    <source>
        <dbReference type="ARBA" id="ARBA00022840"/>
    </source>
</evidence>
<evidence type="ECO:0000256" key="3">
    <source>
        <dbReference type="ARBA" id="ARBA00022553"/>
    </source>
</evidence>
<dbReference type="Pfam" id="PF02518">
    <property type="entry name" value="HATPase_c"/>
    <property type="match status" value="1"/>
</dbReference>
<keyword evidence="6" id="KW-0418">Kinase</keyword>
<dbReference type="InterPro" id="IPR011990">
    <property type="entry name" value="TPR-like_helical_dom_sf"/>
</dbReference>
<dbReference type="InterPro" id="IPR011495">
    <property type="entry name" value="Sig_transdc_His_kin_sub2_dim/P"/>
</dbReference>
<keyword evidence="8" id="KW-0812">Transmembrane</keyword>
<dbReference type="Gene3D" id="3.30.450.20">
    <property type="entry name" value="PAS domain"/>
    <property type="match status" value="1"/>
</dbReference>
<dbReference type="EC" id="2.7.13.3" evidence="2"/>
<dbReference type="InterPro" id="IPR003594">
    <property type="entry name" value="HATPase_dom"/>
</dbReference>
<protein>
    <recommendedName>
        <fullName evidence="2">histidine kinase</fullName>
        <ecNumber evidence="2">2.7.13.3</ecNumber>
    </recommendedName>
</protein>
<feature type="transmembrane region" description="Helical" evidence="8">
    <location>
        <begin position="382"/>
        <end position="403"/>
    </location>
</feature>
<evidence type="ECO:0000313" key="12">
    <source>
        <dbReference type="EMBL" id="OQP64737.1"/>
    </source>
</evidence>
<dbReference type="Pfam" id="PF07568">
    <property type="entry name" value="HisKA_2"/>
    <property type="match status" value="1"/>
</dbReference>
<dbReference type="Gene3D" id="3.30.565.10">
    <property type="entry name" value="Histidine kinase-like ATPase, C-terminal domain"/>
    <property type="match status" value="1"/>
</dbReference>